<sequence>MHSVAVASPRRPLAGISRARLLLVLLAGLGALLALSACGKVGSTTEIAADGSGTQTLAVTISETDMDKIDGGTKTVEAAIEEHNPGLTYEGSEKDGTDTVFTMTLEFSDAKDYAAKAQKALEAGELTKTAEVTFTPPSPPFSSGYTLTRNFSEKDLTRWAVKALVDDGKIADAEEGDIDSALDPGETTVEVDGDGLEKGWGEADGADVWTNAATASFESVSVVTAGVEDPAEDSYTRTVTYELPRETYLDAKDEFDAFFAEATPEGGELTPAGDAGTTWVLAFPAGTAEQVGTWTDAALATSDSVFTVEAAPDSEDPFSVDTNVVDNIECSVACGEYGALSQSLEVPAGFQGDAQAAAEGGTEQISLEGGPEPQTITRSYGFTGADYDLTVNREGGGSLEMALSIPVADEEVVTEDAILAFLGGDAERSEEDGTAVYTRTAEAKTSEDFPGALQALGLEGADGAPQVDVAESGKKSYAVTVVMGPGGDIGEKIVGPGTWTVQGDGLRPTSLTGDQTDSASLGEDAITVKDSHGVWMTFSAERTGLSGVTIVLLLVGLAVLGLLIAAGVVGFLHREKIAGLLRGGSDTDVPDSSSGPAGPSF</sequence>
<reference evidence="3" key="2">
    <citation type="submission" date="2021-04" db="EMBL/GenBank/DDBJ databases">
        <authorList>
            <person name="Gilroy R."/>
        </authorList>
    </citation>
    <scope>NUCLEOTIDE SEQUENCE</scope>
    <source>
        <strain evidence="3">CHK130-7132</strain>
    </source>
</reference>
<keyword evidence="2" id="KW-0472">Membrane</keyword>
<name>A0A9D2PZ53_9MICO</name>
<feature type="transmembrane region" description="Helical" evidence="2">
    <location>
        <begin position="550"/>
        <end position="572"/>
    </location>
</feature>
<evidence type="ECO:0000256" key="1">
    <source>
        <dbReference type="SAM" id="MobiDB-lite"/>
    </source>
</evidence>
<evidence type="ECO:0000313" key="4">
    <source>
        <dbReference type="Proteomes" id="UP000823854"/>
    </source>
</evidence>
<proteinExistence type="predicted"/>
<dbReference type="EMBL" id="DWWC01000092">
    <property type="protein sequence ID" value="HJC68918.1"/>
    <property type="molecule type" value="Genomic_DNA"/>
</dbReference>
<keyword evidence="2" id="KW-0812">Transmembrane</keyword>
<reference evidence="3" key="1">
    <citation type="journal article" date="2021" name="PeerJ">
        <title>Extensive microbial diversity within the chicken gut microbiome revealed by metagenomics and culture.</title>
        <authorList>
            <person name="Gilroy R."/>
            <person name="Ravi A."/>
            <person name="Getino M."/>
            <person name="Pursley I."/>
            <person name="Horton D.L."/>
            <person name="Alikhan N.F."/>
            <person name="Baker D."/>
            <person name="Gharbi K."/>
            <person name="Hall N."/>
            <person name="Watson M."/>
            <person name="Adriaenssens E.M."/>
            <person name="Foster-Nyarko E."/>
            <person name="Jarju S."/>
            <person name="Secka A."/>
            <person name="Antonio M."/>
            <person name="Oren A."/>
            <person name="Chaudhuri R.R."/>
            <person name="La Ragione R."/>
            <person name="Hildebrand F."/>
            <person name="Pallen M.J."/>
        </authorList>
    </citation>
    <scope>NUCLEOTIDE SEQUENCE</scope>
    <source>
        <strain evidence="3">CHK130-7132</strain>
    </source>
</reference>
<feature type="region of interest" description="Disordered" evidence="1">
    <location>
        <begin position="355"/>
        <end position="374"/>
    </location>
</feature>
<evidence type="ECO:0000256" key="2">
    <source>
        <dbReference type="SAM" id="Phobius"/>
    </source>
</evidence>
<protein>
    <submittedName>
        <fullName evidence="3">Uncharacterized protein</fullName>
    </submittedName>
</protein>
<evidence type="ECO:0000313" key="3">
    <source>
        <dbReference type="EMBL" id="HJC68918.1"/>
    </source>
</evidence>
<dbReference type="AlphaFoldDB" id="A0A9D2PZ53"/>
<organism evidence="3 4">
    <name type="scientific">Candidatus Brachybacterium intestinipullorum</name>
    <dbReference type="NCBI Taxonomy" id="2838512"/>
    <lineage>
        <taxon>Bacteria</taxon>
        <taxon>Bacillati</taxon>
        <taxon>Actinomycetota</taxon>
        <taxon>Actinomycetes</taxon>
        <taxon>Micrococcales</taxon>
        <taxon>Dermabacteraceae</taxon>
        <taxon>Brachybacterium</taxon>
    </lineage>
</organism>
<keyword evidence="2" id="KW-1133">Transmembrane helix</keyword>
<gene>
    <name evidence="3" type="ORF">H9932_04450</name>
</gene>
<dbReference type="Proteomes" id="UP000823854">
    <property type="component" value="Unassembled WGS sequence"/>
</dbReference>
<accession>A0A9D2PZ53</accession>
<comment type="caution">
    <text evidence="3">The sequence shown here is derived from an EMBL/GenBank/DDBJ whole genome shotgun (WGS) entry which is preliminary data.</text>
</comment>